<evidence type="ECO:0000313" key="2">
    <source>
        <dbReference type="EMBL" id="KAK4287519.1"/>
    </source>
</evidence>
<comment type="caution">
    <text evidence="2">The sequence shown here is derived from an EMBL/GenBank/DDBJ whole genome shotgun (WGS) entry which is preliminary data.</text>
</comment>
<sequence length="97" mass="10555">MHPTPFHTLPCTQLHSLLSPPHPFPTPPVPHSVLSDFPLSPLNPFPTPNQAIPYSPPTPSNSQPTHSLLSTSPFPPNRYPTLLPPPPPPNQPIPYSP</sequence>
<protein>
    <submittedName>
        <fullName evidence="2">Uncharacterized protein</fullName>
    </submittedName>
</protein>
<name>A0AAE1NE90_9EUCA</name>
<proteinExistence type="predicted"/>
<accession>A0AAE1NE90</accession>
<feature type="region of interest" description="Disordered" evidence="1">
    <location>
        <begin position="17"/>
        <end position="97"/>
    </location>
</feature>
<feature type="compositionally biased region" description="Pro residues" evidence="1">
    <location>
        <begin position="73"/>
        <end position="97"/>
    </location>
</feature>
<evidence type="ECO:0000313" key="3">
    <source>
        <dbReference type="Proteomes" id="UP001292094"/>
    </source>
</evidence>
<evidence type="ECO:0000256" key="1">
    <source>
        <dbReference type="SAM" id="MobiDB-lite"/>
    </source>
</evidence>
<dbReference type="AlphaFoldDB" id="A0AAE1NE90"/>
<dbReference type="EMBL" id="JAWZYT010006798">
    <property type="protein sequence ID" value="KAK4287519.1"/>
    <property type="molecule type" value="Genomic_DNA"/>
</dbReference>
<feature type="compositionally biased region" description="Pro residues" evidence="1">
    <location>
        <begin position="20"/>
        <end position="30"/>
    </location>
</feature>
<keyword evidence="3" id="KW-1185">Reference proteome</keyword>
<gene>
    <name evidence="2" type="ORF">Pmani_039411</name>
</gene>
<reference evidence="2" key="1">
    <citation type="submission" date="2023-11" db="EMBL/GenBank/DDBJ databases">
        <title>Genome assemblies of two species of porcelain crab, Petrolisthes cinctipes and Petrolisthes manimaculis (Anomura: Porcellanidae).</title>
        <authorList>
            <person name="Angst P."/>
        </authorList>
    </citation>
    <scope>NUCLEOTIDE SEQUENCE</scope>
    <source>
        <strain evidence="2">PB745_02</strain>
        <tissue evidence="2">Gill</tissue>
    </source>
</reference>
<dbReference type="Proteomes" id="UP001292094">
    <property type="component" value="Unassembled WGS sequence"/>
</dbReference>
<feature type="compositionally biased region" description="Polar residues" evidence="1">
    <location>
        <begin position="60"/>
        <end position="72"/>
    </location>
</feature>
<organism evidence="2 3">
    <name type="scientific">Petrolisthes manimaculis</name>
    <dbReference type="NCBI Taxonomy" id="1843537"/>
    <lineage>
        <taxon>Eukaryota</taxon>
        <taxon>Metazoa</taxon>
        <taxon>Ecdysozoa</taxon>
        <taxon>Arthropoda</taxon>
        <taxon>Crustacea</taxon>
        <taxon>Multicrustacea</taxon>
        <taxon>Malacostraca</taxon>
        <taxon>Eumalacostraca</taxon>
        <taxon>Eucarida</taxon>
        <taxon>Decapoda</taxon>
        <taxon>Pleocyemata</taxon>
        <taxon>Anomura</taxon>
        <taxon>Galatheoidea</taxon>
        <taxon>Porcellanidae</taxon>
        <taxon>Petrolisthes</taxon>
    </lineage>
</organism>